<keyword evidence="1" id="KW-1133">Transmembrane helix</keyword>
<keyword evidence="1" id="KW-0472">Membrane</keyword>
<name>A0ABN6EV78_9BACT</name>
<organism evidence="2 3">
    <name type="scientific">Pseudodesulfovibrio sediminis</name>
    <dbReference type="NCBI Taxonomy" id="2810563"/>
    <lineage>
        <taxon>Bacteria</taxon>
        <taxon>Pseudomonadati</taxon>
        <taxon>Thermodesulfobacteriota</taxon>
        <taxon>Desulfovibrionia</taxon>
        <taxon>Desulfovibrionales</taxon>
        <taxon>Desulfovibrionaceae</taxon>
    </lineage>
</organism>
<evidence type="ECO:0000256" key="1">
    <source>
        <dbReference type="SAM" id="Phobius"/>
    </source>
</evidence>
<dbReference type="RefSeq" id="WP_229591123.1">
    <property type="nucleotide sequence ID" value="NZ_AP024485.1"/>
</dbReference>
<keyword evidence="3" id="KW-1185">Reference proteome</keyword>
<protein>
    <submittedName>
        <fullName evidence="2">Uncharacterized protein</fullName>
    </submittedName>
</protein>
<sequence>MSTLTEMLERISDLEKELVQELAQKHENLLYTIEKKKIRFSAEVQLQHELLVTKFSDYVYDSGLFIILTIPIIWLALVPALFLDLVVVLFQVICFPVYGIPRVKRSQYIVIDRHGLSYLNWLEKLNCMYCGYFNGLMSFVREVAARTEQYWCPVRHARPLKSVHSRYKTFFDYGDAEGYRDGLEEVRKKFDDVQ</sequence>
<accession>A0ABN6EV78</accession>
<reference evidence="2" key="1">
    <citation type="journal article" date="2022" name="Arch. Microbiol.">
        <title>Pseudodesulfovibrio sediminis sp. nov., a mesophilic and neutrophilic sulfate-reducing bacterium isolated from sediment of a brackish lake.</title>
        <authorList>
            <person name="Takahashi A."/>
            <person name="Kojima H."/>
            <person name="Watanabe M."/>
            <person name="Fukui M."/>
        </authorList>
    </citation>
    <scope>NUCLEOTIDE SEQUENCE</scope>
    <source>
        <strain evidence="2">SF6</strain>
    </source>
</reference>
<proteinExistence type="predicted"/>
<keyword evidence="1" id="KW-0812">Transmembrane</keyword>
<evidence type="ECO:0000313" key="2">
    <source>
        <dbReference type="EMBL" id="BCS89135.1"/>
    </source>
</evidence>
<evidence type="ECO:0000313" key="3">
    <source>
        <dbReference type="Proteomes" id="UP001053296"/>
    </source>
</evidence>
<gene>
    <name evidence="2" type="ORF">PSDVSF_23770</name>
</gene>
<dbReference type="EMBL" id="AP024485">
    <property type="protein sequence ID" value="BCS89135.1"/>
    <property type="molecule type" value="Genomic_DNA"/>
</dbReference>
<dbReference type="Proteomes" id="UP001053296">
    <property type="component" value="Chromosome"/>
</dbReference>
<feature type="transmembrane region" description="Helical" evidence="1">
    <location>
        <begin position="65"/>
        <end position="98"/>
    </location>
</feature>